<name>A0A437QP85_9PROT</name>
<dbReference type="PANTHER" id="PTHR42663:SF4">
    <property type="entry name" value="SLL1036 PROTEIN"/>
    <property type="match status" value="1"/>
</dbReference>
<dbReference type="SMART" id="SM00849">
    <property type="entry name" value="Lactamase_B"/>
    <property type="match status" value="1"/>
</dbReference>
<dbReference type="InterPro" id="IPR001279">
    <property type="entry name" value="Metallo-B-lactamas"/>
</dbReference>
<dbReference type="Pfam" id="PF12706">
    <property type="entry name" value="Lactamase_B_2"/>
    <property type="match status" value="1"/>
</dbReference>
<organism evidence="2 3">
    <name type="scientific">Hwanghaeella grinnelliae</name>
    <dbReference type="NCBI Taxonomy" id="2500179"/>
    <lineage>
        <taxon>Bacteria</taxon>
        <taxon>Pseudomonadati</taxon>
        <taxon>Pseudomonadota</taxon>
        <taxon>Alphaproteobacteria</taxon>
        <taxon>Rhodospirillales</taxon>
        <taxon>Rhodospirillaceae</taxon>
        <taxon>Hwanghaeella</taxon>
    </lineage>
</organism>
<dbReference type="AlphaFoldDB" id="A0A437QP85"/>
<dbReference type="PANTHER" id="PTHR42663">
    <property type="entry name" value="HYDROLASE C777.06C-RELATED-RELATED"/>
    <property type="match status" value="1"/>
</dbReference>
<dbReference type="SUPFAM" id="SSF56281">
    <property type="entry name" value="Metallo-hydrolase/oxidoreductase"/>
    <property type="match status" value="1"/>
</dbReference>
<comment type="caution">
    <text evidence="2">The sequence shown here is derived from an EMBL/GenBank/DDBJ whole genome shotgun (WGS) entry which is preliminary data.</text>
</comment>
<dbReference type="OrthoDB" id="9803916at2"/>
<dbReference type="GO" id="GO:0016787">
    <property type="term" value="F:hydrolase activity"/>
    <property type="evidence" value="ECO:0007669"/>
    <property type="project" value="UniProtKB-KW"/>
</dbReference>
<evidence type="ECO:0000259" key="1">
    <source>
        <dbReference type="SMART" id="SM00849"/>
    </source>
</evidence>
<reference evidence="3" key="1">
    <citation type="submission" date="2019-01" db="EMBL/GenBank/DDBJ databases">
        <title>Gri0909 isolated from a small marine red alga.</title>
        <authorList>
            <person name="Kim J."/>
            <person name="Jeong S.E."/>
            <person name="Jeon C.O."/>
        </authorList>
    </citation>
    <scope>NUCLEOTIDE SEQUENCE [LARGE SCALE GENOMIC DNA]</scope>
    <source>
        <strain evidence="3">Gri0909</strain>
    </source>
</reference>
<dbReference type="EMBL" id="SADE01000002">
    <property type="protein sequence ID" value="RVU36257.1"/>
    <property type="molecule type" value="Genomic_DNA"/>
</dbReference>
<evidence type="ECO:0000313" key="3">
    <source>
        <dbReference type="Proteomes" id="UP000287447"/>
    </source>
</evidence>
<proteinExistence type="predicted"/>
<keyword evidence="3" id="KW-1185">Reference proteome</keyword>
<gene>
    <name evidence="2" type="ORF">EOI86_13645</name>
</gene>
<accession>A0A437QP85</accession>
<keyword evidence="2" id="KW-0378">Hydrolase</keyword>
<dbReference type="CDD" id="cd07715">
    <property type="entry name" value="TaR3-like_MBL-fold"/>
    <property type="match status" value="1"/>
</dbReference>
<feature type="domain" description="Metallo-beta-lactamase" evidence="1">
    <location>
        <begin position="33"/>
        <end position="224"/>
    </location>
</feature>
<dbReference type="InterPro" id="IPR036866">
    <property type="entry name" value="RibonucZ/Hydroxyglut_hydro"/>
</dbReference>
<dbReference type="Proteomes" id="UP000287447">
    <property type="component" value="Unassembled WGS sequence"/>
</dbReference>
<sequence length="281" mass="30595">MPVAGGSRFSVTFWGTRGSIACAGPHTVKYGGNTSCLEVLCGDERLIFDAGSGLPMLGRHVLANEGPVDTQVFLTHTHLDHIIGMPFFALFHIPGLTVPVYAGHLKPVGMSLHGVLSDMMRAPLFPVPPEIFGANVSFNDFEAGEVLHPLDGVSLRTAPLNHPNGACGYRIEYDGKAIAYITDTEHYPDRMDDRVLDLIQGAGIMIYDATYTDEEYEKFVGFGHSTWQEGIRLADAANVETLVIFHHDPSHTDDMMDEIAADVEKARPGTIVAREGMTLTL</sequence>
<dbReference type="Gene3D" id="3.60.15.10">
    <property type="entry name" value="Ribonuclease Z/Hydroxyacylglutathione hydrolase-like"/>
    <property type="match status" value="1"/>
</dbReference>
<protein>
    <submittedName>
        <fullName evidence="2">MBL fold metallo-hydrolase</fullName>
    </submittedName>
</protein>
<evidence type="ECO:0000313" key="2">
    <source>
        <dbReference type="EMBL" id="RVU36257.1"/>
    </source>
</evidence>